<dbReference type="SUPFAM" id="SSF50156">
    <property type="entry name" value="PDZ domain-like"/>
    <property type="match status" value="1"/>
</dbReference>
<keyword evidence="1" id="KW-0378">Hydrolase</keyword>
<dbReference type="InterPro" id="IPR036034">
    <property type="entry name" value="PDZ_sf"/>
</dbReference>
<evidence type="ECO:0000313" key="3">
    <source>
        <dbReference type="EMBL" id="SAL32156.1"/>
    </source>
</evidence>
<proteinExistence type="predicted"/>
<dbReference type="Gene3D" id="2.30.42.10">
    <property type="match status" value="1"/>
</dbReference>
<name>A0A158GJA4_CABCO</name>
<organism evidence="3 4">
    <name type="scientific">Caballeronia cordobensis</name>
    <name type="common">Burkholderia cordobensis</name>
    <dbReference type="NCBI Taxonomy" id="1353886"/>
    <lineage>
        <taxon>Bacteria</taxon>
        <taxon>Pseudomonadati</taxon>
        <taxon>Pseudomonadota</taxon>
        <taxon>Betaproteobacteria</taxon>
        <taxon>Burkholderiales</taxon>
        <taxon>Burkholderiaceae</taxon>
        <taxon>Caballeronia</taxon>
    </lineage>
</organism>
<feature type="domain" description="Peptidase A2" evidence="2">
    <location>
        <begin position="105"/>
        <end position="185"/>
    </location>
</feature>
<dbReference type="EMBL" id="FCNY02000004">
    <property type="protein sequence ID" value="SAL32156.1"/>
    <property type="molecule type" value="Genomic_DNA"/>
</dbReference>
<dbReference type="Pfam" id="PF13650">
    <property type="entry name" value="Asp_protease_2"/>
    <property type="match status" value="1"/>
</dbReference>
<evidence type="ECO:0000259" key="2">
    <source>
        <dbReference type="PROSITE" id="PS50175"/>
    </source>
</evidence>
<dbReference type="GO" id="GO:0004190">
    <property type="term" value="F:aspartic-type endopeptidase activity"/>
    <property type="evidence" value="ECO:0007669"/>
    <property type="project" value="InterPro"/>
</dbReference>
<dbReference type="InterPro" id="IPR021109">
    <property type="entry name" value="Peptidase_aspartic_dom_sf"/>
</dbReference>
<evidence type="ECO:0000256" key="1">
    <source>
        <dbReference type="ARBA" id="ARBA00022801"/>
    </source>
</evidence>
<dbReference type="SUPFAM" id="SSF50630">
    <property type="entry name" value="Acid proteases"/>
    <property type="match status" value="1"/>
</dbReference>
<dbReference type="GO" id="GO:0006508">
    <property type="term" value="P:proteolysis"/>
    <property type="evidence" value="ECO:0007669"/>
    <property type="project" value="InterPro"/>
</dbReference>
<dbReference type="Proteomes" id="UP000054740">
    <property type="component" value="Unassembled WGS sequence"/>
</dbReference>
<dbReference type="PROSITE" id="PS50175">
    <property type="entry name" value="ASP_PROT_RETROV"/>
    <property type="match status" value="1"/>
</dbReference>
<evidence type="ECO:0000313" key="4">
    <source>
        <dbReference type="Proteomes" id="UP000054740"/>
    </source>
</evidence>
<gene>
    <name evidence="3" type="ORF">AWB70_02097</name>
</gene>
<sequence length="292" mass="32447">MAKDRLRLWKAQPIEIGSHVVPDFYPWFGVDLSILAMAKKTAPIDGILGVEIFRQFSWVLDNREKTLTIWQHPPANEHFAHCVPYRDGPPVTGPALYLRTGDQFIEFAIDTGAEGSSIDAETLELLKGAKTAKLTGTRQSGSINGLETSSDYFVTGFSLDKQPIGGFEFSYVNGKKGSNLLGRDFLAKLDRYMFVPSTFEFCFDESRLAQDNPIEVRRLGVRLIDGKVTFAANTSKSFEEQDIRNGDVLIEVNGQPAYPASLDETSSALNTTAKGKLSLVIERDGQRRTVRM</sequence>
<dbReference type="InterPro" id="IPR001995">
    <property type="entry name" value="Peptidase_A2_cat"/>
</dbReference>
<protein>
    <recommendedName>
        <fullName evidence="2">Peptidase A2 domain-containing protein</fullName>
    </recommendedName>
</protein>
<dbReference type="Gene3D" id="2.40.70.10">
    <property type="entry name" value="Acid Proteases"/>
    <property type="match status" value="1"/>
</dbReference>
<reference evidence="4" key="1">
    <citation type="submission" date="2016-01" db="EMBL/GenBank/DDBJ databases">
        <authorList>
            <person name="Peeters C."/>
        </authorList>
    </citation>
    <scope>NUCLEOTIDE SEQUENCE [LARGE SCALE GENOMIC DNA]</scope>
</reference>
<keyword evidence="4" id="KW-1185">Reference proteome</keyword>
<dbReference type="AlphaFoldDB" id="A0A158GJA4"/>
<accession>A0A158GJA4</accession>